<accession>A0A067THM1</accession>
<feature type="compositionally biased region" description="Basic and acidic residues" evidence="1">
    <location>
        <begin position="46"/>
        <end position="65"/>
    </location>
</feature>
<protein>
    <submittedName>
        <fullName evidence="2">Uncharacterized protein</fullName>
    </submittedName>
</protein>
<name>A0A067THM1_GALM3</name>
<evidence type="ECO:0000313" key="3">
    <source>
        <dbReference type="Proteomes" id="UP000027222"/>
    </source>
</evidence>
<proteinExistence type="predicted"/>
<dbReference type="EMBL" id="KL142369">
    <property type="protein sequence ID" value="KDR82651.1"/>
    <property type="molecule type" value="Genomic_DNA"/>
</dbReference>
<dbReference type="AlphaFoldDB" id="A0A067THM1"/>
<sequence length="107" mass="11835">MPATEHATMPKPIPSPRDEPPTPRRQAQEPLRPLQPTSFHVAVEPAKPKEKISESESKPPAEPKKSAVPSSPPADAEPEEVISVFLKRRLLKIVNEAFQAYYSGLEC</sequence>
<evidence type="ECO:0000256" key="1">
    <source>
        <dbReference type="SAM" id="MobiDB-lite"/>
    </source>
</evidence>
<gene>
    <name evidence="2" type="ORF">GALMADRAFT_836943</name>
</gene>
<dbReference type="HOGENOM" id="CLU_2210252_0_0_1"/>
<feature type="region of interest" description="Disordered" evidence="1">
    <location>
        <begin position="1"/>
        <end position="77"/>
    </location>
</feature>
<keyword evidence="3" id="KW-1185">Reference proteome</keyword>
<reference evidence="3" key="1">
    <citation type="journal article" date="2014" name="Proc. Natl. Acad. Sci. U.S.A.">
        <title>Extensive sampling of basidiomycete genomes demonstrates inadequacy of the white-rot/brown-rot paradigm for wood decay fungi.</title>
        <authorList>
            <person name="Riley R."/>
            <person name="Salamov A.A."/>
            <person name="Brown D.W."/>
            <person name="Nagy L.G."/>
            <person name="Floudas D."/>
            <person name="Held B.W."/>
            <person name="Levasseur A."/>
            <person name="Lombard V."/>
            <person name="Morin E."/>
            <person name="Otillar R."/>
            <person name="Lindquist E.A."/>
            <person name="Sun H."/>
            <person name="LaButti K.M."/>
            <person name="Schmutz J."/>
            <person name="Jabbour D."/>
            <person name="Luo H."/>
            <person name="Baker S.E."/>
            <person name="Pisabarro A.G."/>
            <person name="Walton J.D."/>
            <person name="Blanchette R.A."/>
            <person name="Henrissat B."/>
            <person name="Martin F."/>
            <person name="Cullen D."/>
            <person name="Hibbett D.S."/>
            <person name="Grigoriev I.V."/>
        </authorList>
    </citation>
    <scope>NUCLEOTIDE SEQUENCE [LARGE SCALE GENOMIC DNA]</scope>
    <source>
        <strain evidence="3">CBS 339.88</strain>
    </source>
</reference>
<dbReference type="Proteomes" id="UP000027222">
    <property type="component" value="Unassembled WGS sequence"/>
</dbReference>
<evidence type="ECO:0000313" key="2">
    <source>
        <dbReference type="EMBL" id="KDR82651.1"/>
    </source>
</evidence>
<organism evidence="2 3">
    <name type="scientific">Galerina marginata (strain CBS 339.88)</name>
    <dbReference type="NCBI Taxonomy" id="685588"/>
    <lineage>
        <taxon>Eukaryota</taxon>
        <taxon>Fungi</taxon>
        <taxon>Dikarya</taxon>
        <taxon>Basidiomycota</taxon>
        <taxon>Agaricomycotina</taxon>
        <taxon>Agaricomycetes</taxon>
        <taxon>Agaricomycetidae</taxon>
        <taxon>Agaricales</taxon>
        <taxon>Agaricineae</taxon>
        <taxon>Strophariaceae</taxon>
        <taxon>Galerina</taxon>
    </lineage>
</organism>